<reference evidence="1 2" key="1">
    <citation type="submission" date="2020-12" db="EMBL/GenBank/DDBJ databases">
        <title>Whole genome sequences of gut porcine anaerobes.</title>
        <authorList>
            <person name="Kubasova T."/>
            <person name="Jahodarova E."/>
            <person name="Rychlik I."/>
        </authorList>
    </citation>
    <scope>NUCLEOTIDE SEQUENCE [LARGE SCALE GENOMIC DNA]</scope>
    <source>
        <strain evidence="1 2">An867</strain>
    </source>
</reference>
<sequence length="114" mass="13158">MRKKNYKGRCEKRTISKCDEVCRTFDPIQYAYADALQASEDIKEIRCNVPLDGLPDGEYTSDFVCTKTNGDLLVRECVERLFLTKPMTVKLLGASRLYWLRRGVTDWGLVVNEE</sequence>
<accession>A0ABS9CMF8</accession>
<gene>
    <name evidence="1" type="ORF">JQM67_06905</name>
</gene>
<organism evidence="1 2">
    <name type="scientific">Anaeromassilibacillus senegalensis</name>
    <dbReference type="NCBI Taxonomy" id="1673717"/>
    <lineage>
        <taxon>Bacteria</taxon>
        <taxon>Bacillati</taxon>
        <taxon>Bacillota</taxon>
        <taxon>Clostridia</taxon>
        <taxon>Eubacteriales</taxon>
        <taxon>Acutalibacteraceae</taxon>
        <taxon>Anaeromassilibacillus</taxon>
    </lineage>
</organism>
<protein>
    <submittedName>
        <fullName evidence="1">Uncharacterized protein</fullName>
    </submittedName>
</protein>
<keyword evidence="2" id="KW-1185">Reference proteome</keyword>
<evidence type="ECO:0000313" key="1">
    <source>
        <dbReference type="EMBL" id="MCF2652325.1"/>
    </source>
</evidence>
<dbReference type="Proteomes" id="UP001299220">
    <property type="component" value="Unassembled WGS sequence"/>
</dbReference>
<evidence type="ECO:0000313" key="2">
    <source>
        <dbReference type="Proteomes" id="UP001299220"/>
    </source>
</evidence>
<proteinExistence type="predicted"/>
<dbReference type="RefSeq" id="WP_235323384.1">
    <property type="nucleotide sequence ID" value="NZ_JAFBIT010000002.1"/>
</dbReference>
<dbReference type="EMBL" id="JAFBIT010000002">
    <property type="protein sequence ID" value="MCF2652325.1"/>
    <property type="molecule type" value="Genomic_DNA"/>
</dbReference>
<comment type="caution">
    <text evidence="1">The sequence shown here is derived from an EMBL/GenBank/DDBJ whole genome shotgun (WGS) entry which is preliminary data.</text>
</comment>
<name>A0ABS9CMF8_9FIRM</name>